<proteinExistence type="predicted"/>
<dbReference type="PROSITE" id="PS50234">
    <property type="entry name" value="VWFA"/>
    <property type="match status" value="1"/>
</dbReference>
<keyword evidence="6" id="KW-1185">Reference proteome</keyword>
<evidence type="ECO:0000313" key="6">
    <source>
        <dbReference type="Proteomes" id="UP000009168"/>
    </source>
</evidence>
<dbReference type="SUPFAM" id="SSF53300">
    <property type="entry name" value="vWA-like"/>
    <property type="match status" value="1"/>
</dbReference>
<dbReference type="Pfam" id="PF25106">
    <property type="entry name" value="VWA_4"/>
    <property type="match status" value="1"/>
</dbReference>
<evidence type="ECO:0000256" key="2">
    <source>
        <dbReference type="ARBA" id="ARBA00022525"/>
    </source>
</evidence>
<evidence type="ECO:0000259" key="4">
    <source>
        <dbReference type="PROSITE" id="PS50234"/>
    </source>
</evidence>
<accession>I7MFI2</accession>
<dbReference type="InterPro" id="IPR052969">
    <property type="entry name" value="Thr-specific_kinase-like"/>
</dbReference>
<dbReference type="GO" id="GO:0005737">
    <property type="term" value="C:cytoplasm"/>
    <property type="evidence" value="ECO:0007669"/>
    <property type="project" value="TreeGrafter"/>
</dbReference>
<dbReference type="PANTHER" id="PTHR47763">
    <property type="entry name" value="ALPHA-PROTEIN KINASE VWKA"/>
    <property type="match status" value="1"/>
</dbReference>
<dbReference type="InterPro" id="IPR036465">
    <property type="entry name" value="vWFA_dom_sf"/>
</dbReference>
<dbReference type="InterPro" id="IPR002035">
    <property type="entry name" value="VWF_A"/>
</dbReference>
<keyword evidence="2" id="KW-0964">Secreted</keyword>
<organism evidence="5 6">
    <name type="scientific">Tetrahymena thermophila (strain SB210)</name>
    <dbReference type="NCBI Taxonomy" id="312017"/>
    <lineage>
        <taxon>Eukaryota</taxon>
        <taxon>Sar</taxon>
        <taxon>Alveolata</taxon>
        <taxon>Ciliophora</taxon>
        <taxon>Intramacronucleata</taxon>
        <taxon>Oligohymenophorea</taxon>
        <taxon>Hymenostomatida</taxon>
        <taxon>Tetrahymenina</taxon>
        <taxon>Tetrahymenidae</taxon>
        <taxon>Tetrahymena</taxon>
    </lineage>
</organism>
<dbReference type="InterPro" id="IPR056861">
    <property type="entry name" value="HMCN1-like_VWA"/>
</dbReference>
<dbReference type="HOGENOM" id="CLU_077832_0_0_1"/>
<dbReference type="OrthoDB" id="422053at2759"/>
<gene>
    <name evidence="5" type="ORF">TTHERM_00760220</name>
</gene>
<evidence type="ECO:0000256" key="1">
    <source>
        <dbReference type="ARBA" id="ARBA00004613"/>
    </source>
</evidence>
<dbReference type="RefSeq" id="XP_001031638.1">
    <property type="nucleotide sequence ID" value="XM_001031638.1"/>
</dbReference>
<dbReference type="SMART" id="SM00327">
    <property type="entry name" value="VWA"/>
    <property type="match status" value="1"/>
</dbReference>
<dbReference type="Proteomes" id="UP000009168">
    <property type="component" value="Unassembled WGS sequence"/>
</dbReference>
<dbReference type="GO" id="GO:0004674">
    <property type="term" value="F:protein serine/threonine kinase activity"/>
    <property type="evidence" value="ECO:0007669"/>
    <property type="project" value="TreeGrafter"/>
</dbReference>
<dbReference type="Gene3D" id="3.40.50.410">
    <property type="entry name" value="von Willebrand factor, type A domain"/>
    <property type="match status" value="1"/>
</dbReference>
<evidence type="ECO:0000256" key="3">
    <source>
        <dbReference type="ARBA" id="ARBA00022729"/>
    </source>
</evidence>
<dbReference type="eggNOG" id="ENOG502QUR0">
    <property type="taxonomic scope" value="Eukaryota"/>
</dbReference>
<feature type="domain" description="VWFA" evidence="4">
    <location>
        <begin position="44"/>
        <end position="218"/>
    </location>
</feature>
<dbReference type="InParanoid" id="I7MFI2"/>
<dbReference type="PANTHER" id="PTHR47763:SF1">
    <property type="entry name" value="DUF659 DOMAIN-CONTAINING PROTEIN"/>
    <property type="match status" value="1"/>
</dbReference>
<dbReference type="KEGG" id="tet:TTHERM_00760220"/>
<dbReference type="AlphaFoldDB" id="I7MFI2"/>
<dbReference type="CDD" id="cd00198">
    <property type="entry name" value="vWFA"/>
    <property type="match status" value="1"/>
</dbReference>
<sequence>MDICLRRKSLEKSKQNKGEEQKNLHFDDFDLADSDREDYHNNVDILFVLDTTGSMGSYFQPAIDTIKKIVEKFNKMEFNIKFGLCAYRDHPPQESSYVTEFTDLTTSKNLVQVLSKLSAQGGGDGPEAVMDGLREGLKNSSWRLSEDGLTFSKRFLFHICDAPPHGSEYGGLSSDPSWQQNGCPCGTKKEDINNLLKQYKVDYHLIKAVNEVNKMEEVFQKCFEQNYAETIELDLPSNYDQYDCREDCYDDIGCTYKEEYICAIDDVKLQNESECLKFDSDQQLELPYRDDTVLKCAKAEKIETPIVSQKKQMWEGVISALDKKLI</sequence>
<dbReference type="EMBL" id="GG662440">
    <property type="protein sequence ID" value="EAR83975.1"/>
    <property type="molecule type" value="Genomic_DNA"/>
</dbReference>
<reference evidence="6" key="1">
    <citation type="journal article" date="2006" name="PLoS Biol.">
        <title>Macronuclear genome sequence of the ciliate Tetrahymena thermophila, a model eukaryote.</title>
        <authorList>
            <person name="Eisen J.A."/>
            <person name="Coyne R.S."/>
            <person name="Wu M."/>
            <person name="Wu D."/>
            <person name="Thiagarajan M."/>
            <person name="Wortman J.R."/>
            <person name="Badger J.H."/>
            <person name="Ren Q."/>
            <person name="Amedeo P."/>
            <person name="Jones K.M."/>
            <person name="Tallon L.J."/>
            <person name="Delcher A.L."/>
            <person name="Salzberg S.L."/>
            <person name="Silva J.C."/>
            <person name="Haas B.J."/>
            <person name="Majoros W.H."/>
            <person name="Farzad M."/>
            <person name="Carlton J.M."/>
            <person name="Smith R.K. Jr."/>
            <person name="Garg J."/>
            <person name="Pearlman R.E."/>
            <person name="Karrer K.M."/>
            <person name="Sun L."/>
            <person name="Manning G."/>
            <person name="Elde N.C."/>
            <person name="Turkewitz A.P."/>
            <person name="Asai D.J."/>
            <person name="Wilkes D.E."/>
            <person name="Wang Y."/>
            <person name="Cai H."/>
            <person name="Collins K."/>
            <person name="Stewart B.A."/>
            <person name="Lee S.R."/>
            <person name="Wilamowska K."/>
            <person name="Weinberg Z."/>
            <person name="Ruzzo W.L."/>
            <person name="Wloga D."/>
            <person name="Gaertig J."/>
            <person name="Frankel J."/>
            <person name="Tsao C.-C."/>
            <person name="Gorovsky M.A."/>
            <person name="Keeling P.J."/>
            <person name="Waller R.F."/>
            <person name="Patron N.J."/>
            <person name="Cherry J.M."/>
            <person name="Stover N.A."/>
            <person name="Krieger C.J."/>
            <person name="del Toro C."/>
            <person name="Ryder H.F."/>
            <person name="Williamson S.C."/>
            <person name="Barbeau R.A."/>
            <person name="Hamilton E.P."/>
            <person name="Orias E."/>
        </authorList>
    </citation>
    <scope>NUCLEOTIDE SEQUENCE [LARGE SCALE GENOMIC DNA]</scope>
    <source>
        <strain evidence="6">SB210</strain>
    </source>
</reference>
<keyword evidence="3" id="KW-0732">Signal</keyword>
<dbReference type="GeneID" id="7825020"/>
<comment type="subcellular location">
    <subcellularLocation>
        <location evidence="1">Secreted</location>
    </subcellularLocation>
</comment>
<name>I7MFI2_TETTS</name>
<protein>
    <submittedName>
        <fullName evidence="5">von willebrand factor type A domain protein</fullName>
    </submittedName>
</protein>
<evidence type="ECO:0000313" key="5">
    <source>
        <dbReference type="EMBL" id="EAR83975.1"/>
    </source>
</evidence>